<gene>
    <name evidence="8" type="primary">dcm</name>
    <name evidence="8" type="ORF">IAC52_00110</name>
</gene>
<dbReference type="PROSITE" id="PS51679">
    <property type="entry name" value="SAM_MT_C5"/>
    <property type="match status" value="1"/>
</dbReference>
<evidence type="ECO:0000313" key="8">
    <source>
        <dbReference type="EMBL" id="HIU44692.1"/>
    </source>
</evidence>
<evidence type="ECO:0000256" key="2">
    <source>
        <dbReference type="ARBA" id="ARBA00022603"/>
    </source>
</evidence>
<keyword evidence="2 6" id="KW-0489">Methyltransferase</keyword>
<name>A0A9D1S2M5_9FIRM</name>
<dbReference type="GO" id="GO:0032259">
    <property type="term" value="P:methylation"/>
    <property type="evidence" value="ECO:0007669"/>
    <property type="project" value="UniProtKB-KW"/>
</dbReference>
<dbReference type="PANTHER" id="PTHR46098">
    <property type="entry name" value="TRNA (CYTOSINE(38)-C(5))-METHYLTRANSFERASE"/>
    <property type="match status" value="1"/>
</dbReference>
<keyword evidence="3 6" id="KW-0808">Transferase</keyword>
<accession>A0A9D1S2M5</accession>
<dbReference type="InterPro" id="IPR001525">
    <property type="entry name" value="C5_MeTfrase"/>
</dbReference>
<dbReference type="Proteomes" id="UP000824070">
    <property type="component" value="Unassembled WGS sequence"/>
</dbReference>
<dbReference type="PANTHER" id="PTHR46098:SF1">
    <property type="entry name" value="TRNA (CYTOSINE(38)-C(5))-METHYLTRANSFERASE"/>
    <property type="match status" value="1"/>
</dbReference>
<evidence type="ECO:0000256" key="6">
    <source>
        <dbReference type="PROSITE-ProRule" id="PRU01016"/>
    </source>
</evidence>
<sequence>MDKTAIELFAGVGGFRVGLNRIKTFDENGKAIENGPWKFVFANQWEPSTKSQHAYDCYALRFGKEDASNLDISLVDKKKIPDHTLLTAGFPCQDYSVAHPKNSEKGIEGKKGVLWWQINDILKAKKPKFALLENVDRLLKAPSSQRGQAFGIILRCFEDAGYGVQWRVINAADYGHPQKRRRTFIFAFHKSTSYYKRFAGLAKKSKKPEQIIINDMMFSPAFPCALKEGAVLKEGNLGADKYSDLVELSKNFAFTFCNAGYCLNSIIKTVNVTSTYTTSPKTLGECLDEDNVPEFCYRPSEEKFRYLKGAKKIIRIAKNGHEYIYSEGPIPFPDRLDQPGRTMLTSEGTTNRSSHYILDPKTNRYRILTPVECERLDEFPDDWTNTGMPQKFRYFIAGNALVTGLITSMGEQIEKIVDSEK</sequence>
<dbReference type="EMBL" id="DVMV01000002">
    <property type="protein sequence ID" value="HIU44692.1"/>
    <property type="molecule type" value="Genomic_DNA"/>
</dbReference>
<dbReference type="NCBIfam" id="TIGR00675">
    <property type="entry name" value="dcm"/>
    <property type="match status" value="1"/>
</dbReference>
<keyword evidence="4 6" id="KW-0949">S-adenosyl-L-methionine</keyword>
<dbReference type="Gene3D" id="3.40.50.150">
    <property type="entry name" value="Vaccinia Virus protein VP39"/>
    <property type="match status" value="1"/>
</dbReference>
<evidence type="ECO:0000256" key="4">
    <source>
        <dbReference type="ARBA" id="ARBA00022691"/>
    </source>
</evidence>
<dbReference type="EC" id="2.1.1.37" evidence="1"/>
<reference evidence="8" key="1">
    <citation type="submission" date="2020-10" db="EMBL/GenBank/DDBJ databases">
        <authorList>
            <person name="Gilroy R."/>
        </authorList>
    </citation>
    <scope>NUCLEOTIDE SEQUENCE</scope>
    <source>
        <strain evidence="8">ChiGjej1B1-22543</strain>
    </source>
</reference>
<dbReference type="AlphaFoldDB" id="A0A9D1S2M5"/>
<dbReference type="PRINTS" id="PR00105">
    <property type="entry name" value="C5METTRFRASE"/>
</dbReference>
<dbReference type="Gene3D" id="3.90.120.10">
    <property type="entry name" value="DNA Methylase, subunit A, domain 2"/>
    <property type="match status" value="1"/>
</dbReference>
<evidence type="ECO:0000256" key="1">
    <source>
        <dbReference type="ARBA" id="ARBA00011975"/>
    </source>
</evidence>
<evidence type="ECO:0000256" key="5">
    <source>
        <dbReference type="ARBA" id="ARBA00022747"/>
    </source>
</evidence>
<keyword evidence="5" id="KW-0680">Restriction system</keyword>
<evidence type="ECO:0000256" key="3">
    <source>
        <dbReference type="ARBA" id="ARBA00022679"/>
    </source>
</evidence>
<dbReference type="GO" id="GO:0009307">
    <property type="term" value="P:DNA restriction-modification system"/>
    <property type="evidence" value="ECO:0007669"/>
    <property type="project" value="UniProtKB-KW"/>
</dbReference>
<dbReference type="GO" id="GO:0003886">
    <property type="term" value="F:DNA (cytosine-5-)-methyltransferase activity"/>
    <property type="evidence" value="ECO:0007669"/>
    <property type="project" value="UniProtKB-EC"/>
</dbReference>
<dbReference type="SUPFAM" id="SSF53335">
    <property type="entry name" value="S-adenosyl-L-methionine-dependent methyltransferases"/>
    <property type="match status" value="1"/>
</dbReference>
<proteinExistence type="inferred from homology"/>
<organism evidence="8 9">
    <name type="scientific">Candidatus Alloenteromonas pullicola</name>
    <dbReference type="NCBI Taxonomy" id="2840784"/>
    <lineage>
        <taxon>Bacteria</taxon>
        <taxon>Bacillati</taxon>
        <taxon>Bacillota</taxon>
        <taxon>Bacillota incertae sedis</taxon>
        <taxon>Candidatus Alloenteromonas</taxon>
    </lineage>
</organism>
<feature type="active site" evidence="6">
    <location>
        <position position="92"/>
    </location>
</feature>
<comment type="similarity">
    <text evidence="6 7">Belongs to the class I-like SAM-binding methyltransferase superfamily. C5-methyltransferase family.</text>
</comment>
<dbReference type="InterPro" id="IPR050750">
    <property type="entry name" value="C5-MTase"/>
</dbReference>
<dbReference type="InterPro" id="IPR029063">
    <property type="entry name" value="SAM-dependent_MTases_sf"/>
</dbReference>
<evidence type="ECO:0000256" key="7">
    <source>
        <dbReference type="RuleBase" id="RU000416"/>
    </source>
</evidence>
<evidence type="ECO:0000313" key="9">
    <source>
        <dbReference type="Proteomes" id="UP000824070"/>
    </source>
</evidence>
<protein>
    <recommendedName>
        <fullName evidence="1">DNA (cytosine-5-)-methyltransferase</fullName>
        <ecNumber evidence="1">2.1.1.37</ecNumber>
    </recommendedName>
</protein>
<comment type="caution">
    <text evidence="8">The sequence shown here is derived from an EMBL/GenBank/DDBJ whole genome shotgun (WGS) entry which is preliminary data.</text>
</comment>
<reference evidence="8" key="2">
    <citation type="journal article" date="2021" name="PeerJ">
        <title>Extensive microbial diversity within the chicken gut microbiome revealed by metagenomics and culture.</title>
        <authorList>
            <person name="Gilroy R."/>
            <person name="Ravi A."/>
            <person name="Getino M."/>
            <person name="Pursley I."/>
            <person name="Horton D.L."/>
            <person name="Alikhan N.F."/>
            <person name="Baker D."/>
            <person name="Gharbi K."/>
            <person name="Hall N."/>
            <person name="Watson M."/>
            <person name="Adriaenssens E.M."/>
            <person name="Foster-Nyarko E."/>
            <person name="Jarju S."/>
            <person name="Secka A."/>
            <person name="Antonio M."/>
            <person name="Oren A."/>
            <person name="Chaudhuri R.R."/>
            <person name="La Ragione R."/>
            <person name="Hildebrand F."/>
            <person name="Pallen M.J."/>
        </authorList>
    </citation>
    <scope>NUCLEOTIDE SEQUENCE</scope>
    <source>
        <strain evidence="8">ChiGjej1B1-22543</strain>
    </source>
</reference>
<dbReference type="Pfam" id="PF00145">
    <property type="entry name" value="DNA_methylase"/>
    <property type="match status" value="1"/>
</dbReference>